<dbReference type="PANTHER" id="PTHR31126">
    <property type="entry name" value="TYROSINE-PROTEIN PHOSPHATASE"/>
    <property type="match status" value="1"/>
</dbReference>
<dbReference type="RefSeq" id="WP_146686931.1">
    <property type="nucleotide sequence ID" value="NZ_LT629750.1"/>
</dbReference>
<sequence length="248" mass="27277">MPDFPVRHFDLAGASNFRDLGGYPGRDGRMVRWGQIFRSNHLGHLTKADIEVLRGLSLKSAFDFRGTEERAAAICALEEITVHSLPIEPTVVASLRARRANGTPLSPADGLEVMRDSYRNYVRKNTPRFRVLFAHLLGDHAPLVIHCTAGKDRTGFACALILHALGVAEDVIAEDYLLTNRFYRRDPSASNDLPDDVRQVLGSVETSFLGAAFDTICADYGDLGGYLSDGLGLGADERARLQARYLES</sequence>
<evidence type="ECO:0000313" key="4">
    <source>
        <dbReference type="Proteomes" id="UP000243904"/>
    </source>
</evidence>
<dbReference type="Proteomes" id="UP000243904">
    <property type="component" value="Chromosome I"/>
</dbReference>
<evidence type="ECO:0000259" key="2">
    <source>
        <dbReference type="PROSITE" id="PS50056"/>
    </source>
</evidence>
<dbReference type="AlphaFoldDB" id="A0A1H1RBP6"/>
<dbReference type="PROSITE" id="PS00383">
    <property type="entry name" value="TYR_PHOSPHATASE_1"/>
    <property type="match status" value="1"/>
</dbReference>
<evidence type="ECO:0000256" key="1">
    <source>
        <dbReference type="ARBA" id="ARBA00009580"/>
    </source>
</evidence>
<evidence type="ECO:0000313" key="3">
    <source>
        <dbReference type="EMBL" id="SDS32936.1"/>
    </source>
</evidence>
<protein>
    <submittedName>
        <fullName evidence="3">Protein tyrosine/serine phosphatase</fullName>
    </submittedName>
</protein>
<dbReference type="InterPro" id="IPR026893">
    <property type="entry name" value="Tyr/Ser_Pase_IphP-type"/>
</dbReference>
<dbReference type="PANTHER" id="PTHR31126:SF1">
    <property type="entry name" value="TYROSINE SPECIFIC PROTEIN PHOSPHATASES DOMAIN-CONTAINING PROTEIN"/>
    <property type="match status" value="1"/>
</dbReference>
<dbReference type="SUPFAM" id="SSF52799">
    <property type="entry name" value="(Phosphotyrosine protein) phosphatases II"/>
    <property type="match status" value="1"/>
</dbReference>
<gene>
    <name evidence="3" type="ORF">SAMN05444158_1720</name>
</gene>
<proteinExistence type="inferred from homology"/>
<dbReference type="EMBL" id="LT629750">
    <property type="protein sequence ID" value="SDS32936.1"/>
    <property type="molecule type" value="Genomic_DNA"/>
</dbReference>
<feature type="domain" description="Tyrosine specific protein phosphatases" evidence="2">
    <location>
        <begin position="116"/>
        <end position="184"/>
    </location>
</feature>
<name>A0A1H1RBP6_9BRAD</name>
<dbReference type="InterPro" id="IPR029021">
    <property type="entry name" value="Prot-tyrosine_phosphatase-like"/>
</dbReference>
<dbReference type="Pfam" id="PF13350">
    <property type="entry name" value="Y_phosphatase3"/>
    <property type="match status" value="1"/>
</dbReference>
<keyword evidence="4" id="KW-1185">Reference proteome</keyword>
<dbReference type="PROSITE" id="PS50056">
    <property type="entry name" value="TYR_PHOSPHATASE_2"/>
    <property type="match status" value="1"/>
</dbReference>
<dbReference type="InterPro" id="IPR000387">
    <property type="entry name" value="Tyr_Pase_dom"/>
</dbReference>
<organism evidence="3 4">
    <name type="scientific">Bradyrhizobium canariense</name>
    <dbReference type="NCBI Taxonomy" id="255045"/>
    <lineage>
        <taxon>Bacteria</taxon>
        <taxon>Pseudomonadati</taxon>
        <taxon>Pseudomonadota</taxon>
        <taxon>Alphaproteobacteria</taxon>
        <taxon>Hyphomicrobiales</taxon>
        <taxon>Nitrobacteraceae</taxon>
        <taxon>Bradyrhizobium</taxon>
    </lineage>
</organism>
<reference evidence="4" key="1">
    <citation type="submission" date="2016-10" db="EMBL/GenBank/DDBJ databases">
        <authorList>
            <person name="Varghese N."/>
            <person name="Submissions S."/>
        </authorList>
    </citation>
    <scope>NUCLEOTIDE SEQUENCE [LARGE SCALE GENOMIC DNA]</scope>
    <source>
        <strain evidence="4">GAS369</strain>
    </source>
</reference>
<comment type="similarity">
    <text evidence="1">Belongs to the protein-tyrosine phosphatase family.</text>
</comment>
<accession>A0A1H1RBP6</accession>
<dbReference type="GO" id="GO:0004721">
    <property type="term" value="F:phosphoprotein phosphatase activity"/>
    <property type="evidence" value="ECO:0007669"/>
    <property type="project" value="InterPro"/>
</dbReference>
<dbReference type="InterPro" id="IPR016130">
    <property type="entry name" value="Tyr_Pase_AS"/>
</dbReference>
<dbReference type="Gene3D" id="3.90.190.10">
    <property type="entry name" value="Protein tyrosine phosphatase superfamily"/>
    <property type="match status" value="1"/>
</dbReference>